<dbReference type="Pfam" id="PF21291">
    <property type="entry name" value="CYNS_N"/>
    <property type="match status" value="1"/>
</dbReference>
<dbReference type="RefSeq" id="WP_134083614.1">
    <property type="nucleotide sequence ID" value="NZ_SOQX01000004.1"/>
</dbReference>
<evidence type="ECO:0000256" key="3">
    <source>
        <dbReference type="HAMAP-Rule" id="MF_00535"/>
    </source>
</evidence>
<dbReference type="NCBIfam" id="TIGR00673">
    <property type="entry name" value="cynS"/>
    <property type="match status" value="1"/>
</dbReference>
<dbReference type="GO" id="GO:0003677">
    <property type="term" value="F:DNA binding"/>
    <property type="evidence" value="ECO:0007669"/>
    <property type="project" value="InterPro"/>
</dbReference>
<evidence type="ECO:0000313" key="5">
    <source>
        <dbReference type="EMBL" id="TDY01025.1"/>
    </source>
</evidence>
<keyword evidence="6" id="KW-1185">Reference proteome</keyword>
<gene>
    <name evidence="3" type="primary">cynS</name>
    <name evidence="5" type="ORF">EDC23_1771</name>
</gene>
<dbReference type="PIRSF" id="PIRSF001263">
    <property type="entry name" value="Cyanate_hydratas"/>
    <property type="match status" value="1"/>
</dbReference>
<proteinExistence type="inferred from homology"/>
<dbReference type="AlphaFoldDB" id="A0A4V3H3X6"/>
<dbReference type="InterPro" id="IPR003712">
    <property type="entry name" value="Cyanate_lyase_C"/>
</dbReference>
<dbReference type="SUPFAM" id="SSF55234">
    <property type="entry name" value="Cyanase C-terminal domain"/>
    <property type="match status" value="1"/>
</dbReference>
<evidence type="ECO:0000259" key="4">
    <source>
        <dbReference type="SMART" id="SM01116"/>
    </source>
</evidence>
<comment type="function">
    <text evidence="1 3">Catalyzes the reaction of cyanate with bicarbonate to produce ammonia and carbon dioxide.</text>
</comment>
<dbReference type="InterPro" id="IPR008076">
    <property type="entry name" value="Cyanase"/>
</dbReference>
<dbReference type="Gene3D" id="1.10.260.40">
    <property type="entry name" value="lambda repressor-like DNA-binding domains"/>
    <property type="match status" value="1"/>
</dbReference>
<comment type="caution">
    <text evidence="5">The sequence shown here is derived from an EMBL/GenBank/DDBJ whole genome shotgun (WGS) entry which is preliminary data.</text>
</comment>
<organism evidence="5 6">
    <name type="scientific">Thiohalophilus thiocyanatoxydans</name>
    <dbReference type="NCBI Taxonomy" id="381308"/>
    <lineage>
        <taxon>Bacteria</taxon>
        <taxon>Pseudomonadati</taxon>
        <taxon>Pseudomonadota</taxon>
        <taxon>Gammaproteobacteria</taxon>
        <taxon>Thiohalomonadales</taxon>
        <taxon>Thiohalophilaceae</taxon>
        <taxon>Thiohalophilus</taxon>
    </lineage>
</organism>
<dbReference type="HAMAP" id="MF_00535">
    <property type="entry name" value="Cyanate_hydrat"/>
    <property type="match status" value="1"/>
</dbReference>
<dbReference type="InterPro" id="IPR010982">
    <property type="entry name" value="Lambda_DNA-bd_dom_sf"/>
</dbReference>
<dbReference type="EC" id="4.2.1.104" evidence="3"/>
<dbReference type="PRINTS" id="PR01693">
    <property type="entry name" value="CYANASE"/>
</dbReference>
<dbReference type="Pfam" id="PF02560">
    <property type="entry name" value="Cyanate_lyase"/>
    <property type="match status" value="1"/>
</dbReference>
<reference evidence="5 6" key="1">
    <citation type="submission" date="2019-03" db="EMBL/GenBank/DDBJ databases">
        <title>Genomic Encyclopedia of Type Strains, Phase IV (KMG-IV): sequencing the most valuable type-strain genomes for metagenomic binning, comparative biology and taxonomic classification.</title>
        <authorList>
            <person name="Goeker M."/>
        </authorList>
    </citation>
    <scope>NUCLEOTIDE SEQUENCE [LARGE SCALE GENOMIC DNA]</scope>
    <source>
        <strain evidence="5 6">DSM 16326</strain>
    </source>
</reference>
<dbReference type="CDD" id="cd00559">
    <property type="entry name" value="Cyanase_C"/>
    <property type="match status" value="1"/>
</dbReference>
<comment type="catalytic activity">
    <reaction evidence="3">
        <text>cyanate + hydrogencarbonate + 3 H(+) = NH4(+) + 2 CO2</text>
        <dbReference type="Rhea" id="RHEA:11120"/>
        <dbReference type="ChEBI" id="CHEBI:15378"/>
        <dbReference type="ChEBI" id="CHEBI:16526"/>
        <dbReference type="ChEBI" id="CHEBI:17544"/>
        <dbReference type="ChEBI" id="CHEBI:28938"/>
        <dbReference type="ChEBI" id="CHEBI:29195"/>
        <dbReference type="EC" id="4.2.1.104"/>
    </reaction>
</comment>
<dbReference type="NCBIfam" id="NF002773">
    <property type="entry name" value="PRK02866.1"/>
    <property type="match status" value="1"/>
</dbReference>
<name>A0A4V3H3X6_9GAMM</name>
<dbReference type="InterPro" id="IPR036581">
    <property type="entry name" value="Cyanate_lyase_C_sf"/>
</dbReference>
<feature type="active site" evidence="3">
    <location>
        <position position="109"/>
    </location>
</feature>
<feature type="active site" evidence="3">
    <location>
        <position position="106"/>
    </location>
</feature>
<evidence type="ECO:0000313" key="6">
    <source>
        <dbReference type="Proteomes" id="UP000294914"/>
    </source>
</evidence>
<dbReference type="Gene3D" id="3.30.1160.10">
    <property type="entry name" value="Cyanate lyase, C-terminal domain"/>
    <property type="match status" value="1"/>
</dbReference>
<protein>
    <recommendedName>
        <fullName evidence="3">Cyanate hydratase</fullName>
        <shortName evidence="3">Cyanase</shortName>
        <ecNumber evidence="3">4.2.1.104</ecNumber>
    </recommendedName>
    <alternativeName>
        <fullName evidence="3">Cyanate hydrolase</fullName>
    </alternativeName>
    <alternativeName>
        <fullName evidence="3">Cyanate lyase</fullName>
    </alternativeName>
</protein>
<dbReference type="InterPro" id="IPR048564">
    <property type="entry name" value="CYNS_N"/>
</dbReference>
<sequence>MSATAENLVTPSSSLAKGRLSKEEMTEAIIAAKIDQATTWQAIADQVGVGIIWLTSVCFGKNSASKDIADKLCGVLDLGPEVSTALQAFPHKSWDWSVPQDPVIYRFYELVGVYGDTLKEVIHEKFGDGIMSAIDFSMDIDKEENPAGDRVVLTLNGKFLPYRSW</sequence>
<evidence type="ECO:0000256" key="1">
    <source>
        <dbReference type="ARBA" id="ARBA00003561"/>
    </source>
</evidence>
<dbReference type="PANTHER" id="PTHR34186">
    <property type="entry name" value="CYANATE HYDRATASE"/>
    <property type="match status" value="1"/>
</dbReference>
<dbReference type="SMART" id="SM01116">
    <property type="entry name" value="Cyanate_lyase"/>
    <property type="match status" value="1"/>
</dbReference>
<dbReference type="Proteomes" id="UP000294914">
    <property type="component" value="Unassembled WGS sequence"/>
</dbReference>
<keyword evidence="2 3" id="KW-0456">Lyase</keyword>
<feature type="active site" evidence="3">
    <location>
        <position position="132"/>
    </location>
</feature>
<dbReference type="GO" id="GO:0008824">
    <property type="term" value="F:cyanate hydratase activity"/>
    <property type="evidence" value="ECO:0007669"/>
    <property type="project" value="UniProtKB-UniRule"/>
</dbReference>
<dbReference type="EMBL" id="SOQX01000004">
    <property type="protein sequence ID" value="TDY01025.1"/>
    <property type="molecule type" value="Genomic_DNA"/>
</dbReference>
<accession>A0A4V3H3X6</accession>
<comment type="similarity">
    <text evidence="3">Belongs to the cyanase family.</text>
</comment>
<dbReference type="OrthoDB" id="9785870at2"/>
<evidence type="ECO:0000256" key="2">
    <source>
        <dbReference type="ARBA" id="ARBA00023239"/>
    </source>
</evidence>
<dbReference type="PANTHER" id="PTHR34186:SF2">
    <property type="entry name" value="CYANATE HYDRATASE"/>
    <property type="match status" value="1"/>
</dbReference>
<feature type="domain" description="Cyanate lyase C-terminal" evidence="4">
    <location>
        <begin position="93"/>
        <end position="165"/>
    </location>
</feature>
<dbReference type="SUPFAM" id="SSF47413">
    <property type="entry name" value="lambda repressor-like DNA-binding domains"/>
    <property type="match status" value="1"/>
</dbReference>